<protein>
    <recommendedName>
        <fullName evidence="2">Methyltransferase FkbM domain-containing protein</fullName>
    </recommendedName>
</protein>
<sequence>MKSSSNMRIRDLKLSSCCRCFHWALANKLGIVLTLMIYLVLLLLFRTGFRPEEFNTPATGISNLCRNNSDDNNNNNNEEKKTLMSGDKHGGMVDALLSALETNGKPKIRFYKTATFPAFPMFVCENCKCNLICSRTLRLGYFAPIETTIFRHILGNGVCDRAAPNNLVVDVGANMGYFSAYAFVLGCRVASFEPNQNPRRYLEASAALHDPHHLSWKVYRAAIGKEEKKVHFTEEGSWGISHITKRKLMQVQDLEVQVVLLDTIVKEDVFLLKIDTEGYEASVIAGSHNVLRNYNVKNVIVEVKNYNEHVVRDFLFDLKQGGRFTHVYNYFEEYDKPGMDLSTFDLHQATMYDITDVVMNKRYEQELKHEDFWFCKEPFLNT</sequence>
<organism evidence="3 4">
    <name type="scientific">Sphagnum troendelagicum</name>
    <dbReference type="NCBI Taxonomy" id="128251"/>
    <lineage>
        <taxon>Eukaryota</taxon>
        <taxon>Viridiplantae</taxon>
        <taxon>Streptophyta</taxon>
        <taxon>Embryophyta</taxon>
        <taxon>Bryophyta</taxon>
        <taxon>Sphagnophytina</taxon>
        <taxon>Sphagnopsida</taxon>
        <taxon>Sphagnales</taxon>
        <taxon>Sphagnaceae</taxon>
        <taxon>Sphagnum</taxon>
    </lineage>
</organism>
<keyword evidence="4" id="KW-1185">Reference proteome</keyword>
<gene>
    <name evidence="3" type="ORF">CSSPTR1EN2_LOCUS5969</name>
</gene>
<dbReference type="EMBL" id="OZ019905">
    <property type="protein sequence ID" value="CAK9201562.1"/>
    <property type="molecule type" value="Genomic_DNA"/>
</dbReference>
<accession>A0ABP0TPW6</accession>
<dbReference type="InterPro" id="IPR006342">
    <property type="entry name" value="FkbM_mtfrase"/>
</dbReference>
<dbReference type="Pfam" id="PF05050">
    <property type="entry name" value="Methyltransf_21"/>
    <property type="match status" value="1"/>
</dbReference>
<name>A0ABP0TPW6_9BRYO</name>
<proteinExistence type="predicted"/>
<dbReference type="PANTHER" id="PTHR34203">
    <property type="entry name" value="METHYLTRANSFERASE, FKBM FAMILY PROTEIN"/>
    <property type="match status" value="1"/>
</dbReference>
<evidence type="ECO:0000256" key="1">
    <source>
        <dbReference type="SAM" id="Phobius"/>
    </source>
</evidence>
<evidence type="ECO:0000259" key="2">
    <source>
        <dbReference type="Pfam" id="PF05050"/>
    </source>
</evidence>
<dbReference type="Gene3D" id="3.40.50.150">
    <property type="entry name" value="Vaccinia Virus protein VP39"/>
    <property type="match status" value="1"/>
</dbReference>
<reference evidence="3" key="1">
    <citation type="submission" date="2024-02" db="EMBL/GenBank/DDBJ databases">
        <authorList>
            <consortium name="ELIXIR-Norway"/>
            <consortium name="Elixir Norway"/>
        </authorList>
    </citation>
    <scope>NUCLEOTIDE SEQUENCE</scope>
</reference>
<dbReference type="SUPFAM" id="SSF53335">
    <property type="entry name" value="S-adenosyl-L-methionine-dependent methyltransferases"/>
    <property type="match status" value="1"/>
</dbReference>
<keyword evidence="1" id="KW-1133">Transmembrane helix</keyword>
<dbReference type="InterPro" id="IPR029063">
    <property type="entry name" value="SAM-dependent_MTases_sf"/>
</dbReference>
<keyword evidence="1" id="KW-0812">Transmembrane</keyword>
<keyword evidence="1" id="KW-0472">Membrane</keyword>
<evidence type="ECO:0000313" key="3">
    <source>
        <dbReference type="EMBL" id="CAK9201562.1"/>
    </source>
</evidence>
<feature type="transmembrane region" description="Helical" evidence="1">
    <location>
        <begin position="21"/>
        <end position="45"/>
    </location>
</feature>
<evidence type="ECO:0000313" key="4">
    <source>
        <dbReference type="Proteomes" id="UP001497512"/>
    </source>
</evidence>
<feature type="domain" description="Methyltransferase FkbM" evidence="2">
    <location>
        <begin position="170"/>
        <end position="330"/>
    </location>
</feature>
<dbReference type="InterPro" id="IPR052514">
    <property type="entry name" value="SAM-dependent_MTase"/>
</dbReference>
<dbReference type="PANTHER" id="PTHR34203:SF15">
    <property type="entry name" value="SLL1173 PROTEIN"/>
    <property type="match status" value="1"/>
</dbReference>
<dbReference type="NCBIfam" id="TIGR01444">
    <property type="entry name" value="fkbM_fam"/>
    <property type="match status" value="1"/>
</dbReference>
<dbReference type="Proteomes" id="UP001497512">
    <property type="component" value="Chromosome 13"/>
</dbReference>